<keyword evidence="6" id="KW-0539">Nucleus</keyword>
<dbReference type="AlphaFoldDB" id="A0A833XLV1"/>
<dbReference type="Gramene" id="Jr06_08350_p1">
    <property type="protein sequence ID" value="cds.Jr06_08350_p1"/>
    <property type="gene ID" value="Jr06_08350"/>
</dbReference>
<evidence type="ECO:0000256" key="4">
    <source>
        <dbReference type="ARBA" id="ARBA00022833"/>
    </source>
</evidence>
<reference evidence="9" key="2">
    <citation type="submission" date="2020-03" db="EMBL/GenBank/DDBJ databases">
        <title>Walnut 2.0.</title>
        <authorList>
            <person name="Marrano A."/>
            <person name="Britton M."/>
            <person name="Zimin A.V."/>
            <person name="Zaini P.A."/>
            <person name="Workman R."/>
            <person name="Puiu D."/>
            <person name="Bianco L."/>
            <person name="Allen B.J."/>
            <person name="Troggio M."/>
            <person name="Leslie C.A."/>
            <person name="Timp W."/>
            <person name="Dendekar A."/>
            <person name="Salzberg S.L."/>
            <person name="Neale D.B."/>
        </authorList>
    </citation>
    <scope>NUCLEOTIDE SEQUENCE</scope>
    <source>
        <tissue evidence="9">Leaves</tissue>
    </source>
</reference>
<dbReference type="InterPro" id="IPR006564">
    <property type="entry name" value="Znf_PMZ"/>
</dbReference>
<keyword evidence="4 6" id="KW-0862">Zinc</keyword>
<evidence type="ECO:0000256" key="1">
    <source>
        <dbReference type="ARBA" id="ARBA00005889"/>
    </source>
</evidence>
<dbReference type="GO" id="GO:0005634">
    <property type="term" value="C:nucleus"/>
    <property type="evidence" value="ECO:0007669"/>
    <property type="project" value="UniProtKB-SubCell"/>
</dbReference>
<sequence>MPFAPFVGVNHHGQSILLGAGLISSEDTETFTWLFQTWLQCMDGIAPKAIITDQDRAMKNAIAIVFPETRHRLCLWHILKKVPEKLGSYAAYRSGLKTQLMKCVYDTQTIEDFEKCWAEFINTYDLNDNAWLNSLYVERENWTNLKEFVDQFDSALKKKIENENHAEFQSFSQVIPCISKSPIEKKFQELYTNAKFREVQQQVIGMLDLDLSLLTSDGLNKNYLVEDEVRIEEFTKMVTYSVDFNEEDCNVKCSCGLFQMRGILCRHILAVFKSNGIKSLPHQYILDRWRKDIKRRYTLIRTTYDAGDQRPNGNRYSILLNMCYGMITYAADSNEQFEDAKKRIHDMTECYREQTRNRSLTQIDSNAGFMTVDTNAIADSQQVKSPLVVRGKGRPPSLRRASRMEIDMRKVKAKQKKAQVRGKRKQRHESSNLGDTPAMGTRRNLFGPSEVGFINPGQVQPVIDSSIIDTSGIQHRETIFLDSMAHDWTSLDCDGSQPVLPSSNEMFARFDGIPKVTVCYFCAI</sequence>
<feature type="compositionally biased region" description="Basic residues" evidence="7">
    <location>
        <begin position="411"/>
        <end position="427"/>
    </location>
</feature>
<comment type="function">
    <text evidence="6">Putative transcription activator involved in regulating light control of development.</text>
</comment>
<dbReference type="InterPro" id="IPR018289">
    <property type="entry name" value="MULE_transposase_dom"/>
</dbReference>
<proteinExistence type="inferred from homology"/>
<evidence type="ECO:0000313" key="9">
    <source>
        <dbReference type="EMBL" id="KAF5468418.1"/>
    </source>
</evidence>
<evidence type="ECO:0000256" key="3">
    <source>
        <dbReference type="ARBA" id="ARBA00022771"/>
    </source>
</evidence>
<evidence type="ECO:0000256" key="2">
    <source>
        <dbReference type="ARBA" id="ARBA00022723"/>
    </source>
</evidence>
<evidence type="ECO:0000259" key="8">
    <source>
        <dbReference type="PROSITE" id="PS50966"/>
    </source>
</evidence>
<dbReference type="PANTHER" id="PTHR31669:SF283">
    <property type="entry name" value="PROTEIN FAR1-RELATED SEQUENCE"/>
    <property type="match status" value="1"/>
</dbReference>
<feature type="region of interest" description="Disordered" evidence="7">
    <location>
        <begin position="410"/>
        <end position="441"/>
    </location>
</feature>
<evidence type="ECO:0000256" key="6">
    <source>
        <dbReference type="RuleBase" id="RU367018"/>
    </source>
</evidence>
<evidence type="ECO:0000256" key="7">
    <source>
        <dbReference type="SAM" id="MobiDB-lite"/>
    </source>
</evidence>
<name>A0A833XLV1_JUGRE</name>
<dbReference type="InterPro" id="IPR031052">
    <property type="entry name" value="FHY3/FAR1"/>
</dbReference>
<protein>
    <recommendedName>
        <fullName evidence="6">Protein FAR1-RELATED SEQUENCE</fullName>
    </recommendedName>
</protein>
<comment type="subcellular location">
    <subcellularLocation>
        <location evidence="6">Nucleus</location>
    </subcellularLocation>
</comment>
<dbReference type="Proteomes" id="UP000619265">
    <property type="component" value="Unassembled WGS sequence"/>
</dbReference>
<comment type="caution">
    <text evidence="9">The sequence shown here is derived from an EMBL/GenBank/DDBJ whole genome shotgun (WGS) entry which is preliminary data.</text>
</comment>
<keyword evidence="2 6" id="KW-0479">Metal-binding</keyword>
<accession>A0A833XLV1</accession>
<dbReference type="Pfam" id="PF10551">
    <property type="entry name" value="MULE"/>
    <property type="match status" value="1"/>
</dbReference>
<reference evidence="9" key="1">
    <citation type="submission" date="2015-10" db="EMBL/GenBank/DDBJ databases">
        <authorList>
            <person name="Martinez-Garcia P.J."/>
            <person name="Crepeau M.W."/>
            <person name="Puiu D."/>
            <person name="Gonzalez-Ibeas D."/>
            <person name="Whalen J."/>
            <person name="Stevens K."/>
            <person name="Paul R."/>
            <person name="Butterfield T."/>
            <person name="Britton M."/>
            <person name="Reagan R."/>
            <person name="Chakraborty S."/>
            <person name="Walawage S.L."/>
            <person name="Vasquez-Gross H.A."/>
            <person name="Cardeno C."/>
            <person name="Famula R."/>
            <person name="Pratt K."/>
            <person name="Kuruganti S."/>
            <person name="Aradhya M.K."/>
            <person name="Leslie C.A."/>
            <person name="Dandekar A.M."/>
            <person name="Salzberg S.L."/>
            <person name="Wegrzyn J.L."/>
            <person name="Langley C.H."/>
            <person name="Neale D.B."/>
        </authorList>
    </citation>
    <scope>NUCLEOTIDE SEQUENCE</scope>
    <source>
        <tissue evidence="9">Leaves</tissue>
    </source>
</reference>
<dbReference type="GO" id="GO:0008270">
    <property type="term" value="F:zinc ion binding"/>
    <property type="evidence" value="ECO:0007669"/>
    <property type="project" value="UniProtKB-UniRule"/>
</dbReference>
<dbReference type="InterPro" id="IPR007527">
    <property type="entry name" value="Znf_SWIM"/>
</dbReference>
<keyword evidence="3 5" id="KW-0863">Zinc-finger</keyword>
<dbReference type="PROSITE" id="PS50966">
    <property type="entry name" value="ZF_SWIM"/>
    <property type="match status" value="1"/>
</dbReference>
<evidence type="ECO:0000313" key="10">
    <source>
        <dbReference type="Proteomes" id="UP000619265"/>
    </source>
</evidence>
<dbReference type="EMBL" id="LIHL02000006">
    <property type="protein sequence ID" value="KAF5468418.1"/>
    <property type="molecule type" value="Genomic_DNA"/>
</dbReference>
<evidence type="ECO:0000256" key="5">
    <source>
        <dbReference type="PROSITE-ProRule" id="PRU00325"/>
    </source>
</evidence>
<dbReference type="GO" id="GO:0006355">
    <property type="term" value="P:regulation of DNA-templated transcription"/>
    <property type="evidence" value="ECO:0007669"/>
    <property type="project" value="UniProtKB-UniRule"/>
</dbReference>
<organism evidence="9 10">
    <name type="scientific">Juglans regia</name>
    <name type="common">English walnut</name>
    <dbReference type="NCBI Taxonomy" id="51240"/>
    <lineage>
        <taxon>Eukaryota</taxon>
        <taxon>Viridiplantae</taxon>
        <taxon>Streptophyta</taxon>
        <taxon>Embryophyta</taxon>
        <taxon>Tracheophyta</taxon>
        <taxon>Spermatophyta</taxon>
        <taxon>Magnoliopsida</taxon>
        <taxon>eudicotyledons</taxon>
        <taxon>Gunneridae</taxon>
        <taxon>Pentapetalae</taxon>
        <taxon>rosids</taxon>
        <taxon>fabids</taxon>
        <taxon>Fagales</taxon>
        <taxon>Juglandaceae</taxon>
        <taxon>Juglans</taxon>
    </lineage>
</organism>
<dbReference type="Pfam" id="PF04434">
    <property type="entry name" value="SWIM"/>
    <property type="match status" value="1"/>
</dbReference>
<feature type="domain" description="SWIM-type" evidence="8">
    <location>
        <begin position="238"/>
        <end position="276"/>
    </location>
</feature>
<dbReference type="PANTHER" id="PTHR31669">
    <property type="entry name" value="PROTEIN FAR1-RELATED SEQUENCE 10-RELATED"/>
    <property type="match status" value="1"/>
</dbReference>
<comment type="similarity">
    <text evidence="1 6">Belongs to the FHY3/FAR1 family.</text>
</comment>
<gene>
    <name evidence="9" type="ORF">F2P56_012570</name>
</gene>
<dbReference type="SMART" id="SM00575">
    <property type="entry name" value="ZnF_PMZ"/>
    <property type="match status" value="1"/>
</dbReference>